<comment type="caution">
    <text evidence="10">The sequence shown here is derived from an EMBL/GenBank/DDBJ whole genome shotgun (WGS) entry which is preliminary data.</text>
</comment>
<gene>
    <name evidence="10" type="ORF">RM641_01720</name>
</gene>
<feature type="domain" description="ABC transporter" evidence="8">
    <location>
        <begin position="353"/>
        <end position="588"/>
    </location>
</feature>
<dbReference type="InterPro" id="IPR011527">
    <property type="entry name" value="ABC1_TM_dom"/>
</dbReference>
<dbReference type="CDD" id="cd18551">
    <property type="entry name" value="ABC_6TM_LmrA_like"/>
    <property type="match status" value="1"/>
</dbReference>
<evidence type="ECO:0000256" key="6">
    <source>
        <dbReference type="ARBA" id="ARBA00023136"/>
    </source>
</evidence>
<dbReference type="InterPro" id="IPR039421">
    <property type="entry name" value="Type_1_exporter"/>
</dbReference>
<dbReference type="InterPro" id="IPR003439">
    <property type="entry name" value="ABC_transporter-like_ATP-bd"/>
</dbReference>
<evidence type="ECO:0000256" key="3">
    <source>
        <dbReference type="ARBA" id="ARBA00022741"/>
    </source>
</evidence>
<keyword evidence="4 10" id="KW-0067">ATP-binding</keyword>
<keyword evidence="6 7" id="KW-0472">Membrane</keyword>
<dbReference type="Pfam" id="PF00005">
    <property type="entry name" value="ABC_tran"/>
    <property type="match status" value="1"/>
</dbReference>
<dbReference type="Gene3D" id="3.40.50.300">
    <property type="entry name" value="P-loop containing nucleotide triphosphate hydrolases"/>
    <property type="match status" value="1"/>
</dbReference>
<comment type="subcellular location">
    <subcellularLocation>
        <location evidence="1">Cell membrane</location>
        <topology evidence="1">Multi-pass membrane protein</topology>
    </subcellularLocation>
</comment>
<keyword evidence="3" id="KW-0547">Nucleotide-binding</keyword>
<evidence type="ECO:0000256" key="7">
    <source>
        <dbReference type="SAM" id="Phobius"/>
    </source>
</evidence>
<name>A0ABU2P5S0_9ACTN</name>
<dbReference type="GO" id="GO:0005524">
    <property type="term" value="F:ATP binding"/>
    <property type="evidence" value="ECO:0007669"/>
    <property type="project" value="UniProtKB-KW"/>
</dbReference>
<sequence length="595" mass="62942">MNTASAPATDETSLTAGQTAKALYAYVRPHRWAVALGLLCALVGAAGGLLQPLATKTLVDRLASGDTIAGILIALTALVLLGTAVEAFGAYVLERTAESVVLAARRTLVGRLLRLRIAEWERIPPGDLMSRVTSDTTLLRAVSTQAVVSAATGAVTFVAAVVVMAFLDVVLLGVTLGVVVLVGGAAALVMPQIARATERAQEAVGEISVALERSLGAFRTVKASGAEERETARVEAAARRAWRHGVKSAKWEAVAGSADELAVQLAFLAVLAVGGARVASGEIPVSTLIAFLLYLFYLIEPVSRLVDAVSSYQEGAAAVSRIAQAERLSTEPAERRTGALPGQLPAVPAPASVRFEDVSFRYRPGLPYVHEQVSFEVPGAGMTAFVGPSGAGKSTVFALIERFHEVTGGRVLVDGEDVRHWPLRRLRSAIGYVEQDAPVLAGTLRENLVFAAPGVTDDEIREVLARTKLDTLVDRLPHGLDTPVGHRGSKLSGGERQRVAIARALLRKPRLLLLDEATSQLDAVNEFALRDVIAEVAREITVLVVAHRLSTVTGADRIVVMDAGRVRAVGTHAELVDQDGLYARLAATQLLVPTR</sequence>
<dbReference type="InterPro" id="IPR036640">
    <property type="entry name" value="ABC1_TM_sf"/>
</dbReference>
<dbReference type="PROSITE" id="PS00211">
    <property type="entry name" value="ABC_TRANSPORTER_1"/>
    <property type="match status" value="1"/>
</dbReference>
<evidence type="ECO:0000256" key="1">
    <source>
        <dbReference type="ARBA" id="ARBA00004651"/>
    </source>
</evidence>
<dbReference type="Pfam" id="PF00664">
    <property type="entry name" value="ABC_membrane"/>
    <property type="match status" value="1"/>
</dbReference>
<keyword evidence="5 7" id="KW-1133">Transmembrane helix</keyword>
<accession>A0ABU2P5S0</accession>
<proteinExistence type="predicted"/>
<feature type="domain" description="ABC transmembrane type-1" evidence="9">
    <location>
        <begin position="35"/>
        <end position="314"/>
    </location>
</feature>
<dbReference type="EMBL" id="JAVREU010000001">
    <property type="protein sequence ID" value="MDT0386130.1"/>
    <property type="molecule type" value="Genomic_DNA"/>
</dbReference>
<evidence type="ECO:0000259" key="8">
    <source>
        <dbReference type="PROSITE" id="PS50893"/>
    </source>
</evidence>
<dbReference type="SUPFAM" id="SSF90123">
    <property type="entry name" value="ABC transporter transmembrane region"/>
    <property type="match status" value="1"/>
</dbReference>
<protein>
    <submittedName>
        <fullName evidence="10">ABC transporter ATP-binding protein</fullName>
    </submittedName>
</protein>
<dbReference type="PROSITE" id="PS50929">
    <property type="entry name" value="ABC_TM1F"/>
    <property type="match status" value="1"/>
</dbReference>
<evidence type="ECO:0000256" key="2">
    <source>
        <dbReference type="ARBA" id="ARBA00022692"/>
    </source>
</evidence>
<keyword evidence="11" id="KW-1185">Reference proteome</keyword>
<dbReference type="Proteomes" id="UP001183586">
    <property type="component" value="Unassembled WGS sequence"/>
</dbReference>
<dbReference type="Gene3D" id="1.20.1560.10">
    <property type="entry name" value="ABC transporter type 1, transmembrane domain"/>
    <property type="match status" value="1"/>
</dbReference>
<evidence type="ECO:0000256" key="5">
    <source>
        <dbReference type="ARBA" id="ARBA00022989"/>
    </source>
</evidence>
<feature type="transmembrane region" description="Helical" evidence="7">
    <location>
        <begin position="138"/>
        <end position="163"/>
    </location>
</feature>
<feature type="transmembrane region" description="Helical" evidence="7">
    <location>
        <begin position="32"/>
        <end position="50"/>
    </location>
</feature>
<dbReference type="SUPFAM" id="SSF52540">
    <property type="entry name" value="P-loop containing nucleoside triphosphate hydrolases"/>
    <property type="match status" value="1"/>
</dbReference>
<feature type="transmembrane region" description="Helical" evidence="7">
    <location>
        <begin position="70"/>
        <end position="93"/>
    </location>
</feature>
<evidence type="ECO:0000256" key="4">
    <source>
        <dbReference type="ARBA" id="ARBA00022840"/>
    </source>
</evidence>
<dbReference type="PANTHER" id="PTHR43394">
    <property type="entry name" value="ATP-DEPENDENT PERMEASE MDL1, MITOCHONDRIAL"/>
    <property type="match status" value="1"/>
</dbReference>
<dbReference type="InterPro" id="IPR017871">
    <property type="entry name" value="ABC_transporter-like_CS"/>
</dbReference>
<evidence type="ECO:0000259" key="9">
    <source>
        <dbReference type="PROSITE" id="PS50929"/>
    </source>
</evidence>
<evidence type="ECO:0000313" key="11">
    <source>
        <dbReference type="Proteomes" id="UP001183586"/>
    </source>
</evidence>
<dbReference type="InterPro" id="IPR003593">
    <property type="entry name" value="AAA+_ATPase"/>
</dbReference>
<evidence type="ECO:0000313" key="10">
    <source>
        <dbReference type="EMBL" id="MDT0386130.1"/>
    </source>
</evidence>
<organism evidence="10 11">
    <name type="scientific">Streptomyces dubilierae</name>
    <dbReference type="NCBI Taxonomy" id="3075533"/>
    <lineage>
        <taxon>Bacteria</taxon>
        <taxon>Bacillati</taxon>
        <taxon>Actinomycetota</taxon>
        <taxon>Actinomycetes</taxon>
        <taxon>Kitasatosporales</taxon>
        <taxon>Streptomycetaceae</taxon>
        <taxon>Streptomyces</taxon>
    </lineage>
</organism>
<feature type="transmembrane region" description="Helical" evidence="7">
    <location>
        <begin position="169"/>
        <end position="189"/>
    </location>
</feature>
<dbReference type="RefSeq" id="WP_311678344.1">
    <property type="nucleotide sequence ID" value="NZ_JAVREU010000001.1"/>
</dbReference>
<dbReference type="SMART" id="SM00382">
    <property type="entry name" value="AAA"/>
    <property type="match status" value="1"/>
</dbReference>
<dbReference type="PANTHER" id="PTHR43394:SF1">
    <property type="entry name" value="ATP-BINDING CASSETTE SUB-FAMILY B MEMBER 10, MITOCHONDRIAL"/>
    <property type="match status" value="1"/>
</dbReference>
<dbReference type="InterPro" id="IPR027417">
    <property type="entry name" value="P-loop_NTPase"/>
</dbReference>
<dbReference type="PROSITE" id="PS50893">
    <property type="entry name" value="ABC_TRANSPORTER_2"/>
    <property type="match status" value="1"/>
</dbReference>
<keyword evidence="2 7" id="KW-0812">Transmembrane</keyword>
<reference evidence="11" key="1">
    <citation type="submission" date="2023-07" db="EMBL/GenBank/DDBJ databases">
        <title>30 novel species of actinomycetes from the DSMZ collection.</title>
        <authorList>
            <person name="Nouioui I."/>
        </authorList>
    </citation>
    <scope>NUCLEOTIDE SEQUENCE [LARGE SCALE GENOMIC DNA]</scope>
    <source>
        <strain evidence="11">DSM 41921</strain>
    </source>
</reference>